<evidence type="ECO:0000313" key="1">
    <source>
        <dbReference type="EMBL" id="SUI83672.1"/>
    </source>
</evidence>
<dbReference type="PANTHER" id="PTHR13812">
    <property type="entry name" value="KETIMINE REDUCTASE MU-CRYSTALLIN"/>
    <property type="match status" value="1"/>
</dbReference>
<reference evidence="1 2" key="1">
    <citation type="submission" date="2018-06" db="EMBL/GenBank/DDBJ databases">
        <authorList>
            <consortium name="Pathogen Informatics"/>
            <person name="Doyle S."/>
        </authorList>
    </citation>
    <scope>NUCLEOTIDE SEQUENCE [LARGE SCALE GENOMIC DNA]</scope>
    <source>
        <strain evidence="1 2">NCTC11544</strain>
    </source>
</reference>
<dbReference type="InterPro" id="IPR036291">
    <property type="entry name" value="NAD(P)-bd_dom_sf"/>
</dbReference>
<proteinExistence type="predicted"/>
<protein>
    <submittedName>
        <fullName evidence="1">Ornithine cyclodeaminase</fullName>
    </submittedName>
</protein>
<dbReference type="AlphaFoldDB" id="A0A380ALY6"/>
<dbReference type="Pfam" id="PF02423">
    <property type="entry name" value="OCD_Mu_crystall"/>
    <property type="match status" value="1"/>
</dbReference>
<dbReference type="GO" id="GO:0005737">
    <property type="term" value="C:cytoplasm"/>
    <property type="evidence" value="ECO:0007669"/>
    <property type="project" value="TreeGrafter"/>
</dbReference>
<dbReference type="Gene3D" id="3.40.50.720">
    <property type="entry name" value="NAD(P)-binding Rossmann-like Domain"/>
    <property type="match status" value="1"/>
</dbReference>
<dbReference type="RefSeq" id="WP_115184380.1">
    <property type="nucleotide sequence ID" value="NZ_CAMKUF010000001.1"/>
</dbReference>
<sequence>MTMLIIDAAEMAGGDRLRQVMIALSDVFQDLRSGKEQSPPRTLLDHGRSEMLVSPASWLKRGVASVKITTLTPGNSAHGLPLIHGVVVLTDINTGQMLALLDGASLTAVRTGAVAGLATDLCANADAGNLAILGAGVQARAVLLAMLAVRPIRKVRIFSRTPARTDLFVQWARTVTAAEITLCHSVFEAVQGADIICTTTSTSSSQPLIEADWVTPGAHLNIIGGTHEEAIEVAPALLKTAFVVVETAAAAREDAGEVRTALTQGYLQPEDLNELGAVILGESAAGEGQTTLFRSVGLAIEDTAAAIALYPSTEKRPC</sequence>
<name>A0A380ALY6_9GAMM</name>
<gene>
    <name evidence="1" type="ORF">NCTC11544_04560</name>
</gene>
<dbReference type="EMBL" id="UGYN01000002">
    <property type="protein sequence ID" value="SUI83672.1"/>
    <property type="molecule type" value="Genomic_DNA"/>
</dbReference>
<dbReference type="InterPro" id="IPR003462">
    <property type="entry name" value="ODC_Mu_crystall"/>
</dbReference>
<dbReference type="SUPFAM" id="SSF51735">
    <property type="entry name" value="NAD(P)-binding Rossmann-fold domains"/>
    <property type="match status" value="1"/>
</dbReference>
<dbReference type="PIRSF" id="PIRSF001439">
    <property type="entry name" value="CryM"/>
    <property type="match status" value="1"/>
</dbReference>
<organism evidence="1 2">
    <name type="scientific">Serratia quinivorans</name>
    <dbReference type="NCBI Taxonomy" id="137545"/>
    <lineage>
        <taxon>Bacteria</taxon>
        <taxon>Pseudomonadati</taxon>
        <taxon>Pseudomonadota</taxon>
        <taxon>Gammaproteobacteria</taxon>
        <taxon>Enterobacterales</taxon>
        <taxon>Yersiniaceae</taxon>
        <taxon>Serratia</taxon>
    </lineage>
</organism>
<dbReference type="PANTHER" id="PTHR13812:SF19">
    <property type="entry name" value="KETIMINE REDUCTASE MU-CRYSTALLIN"/>
    <property type="match status" value="1"/>
</dbReference>
<dbReference type="InterPro" id="IPR023401">
    <property type="entry name" value="ODC_N"/>
</dbReference>
<evidence type="ECO:0000313" key="2">
    <source>
        <dbReference type="Proteomes" id="UP000255529"/>
    </source>
</evidence>
<dbReference type="Proteomes" id="UP000255529">
    <property type="component" value="Unassembled WGS sequence"/>
</dbReference>
<accession>A0A380ALY6</accession>
<dbReference type="Gene3D" id="3.30.1780.10">
    <property type="entry name" value="ornithine cyclodeaminase, domain 1"/>
    <property type="match status" value="1"/>
</dbReference>